<accession>A0AAZ1XR44</accession>
<evidence type="ECO:0000256" key="1">
    <source>
        <dbReference type="ARBA" id="ARBA00022729"/>
    </source>
</evidence>
<dbReference type="InterPro" id="IPR003599">
    <property type="entry name" value="Ig_sub"/>
</dbReference>
<evidence type="ECO:0000313" key="5">
    <source>
        <dbReference type="Ensembl" id="ENSOABP00000070063.1"/>
    </source>
</evidence>
<keyword evidence="6" id="KW-1185">Reference proteome</keyword>
<dbReference type="InterPro" id="IPR003598">
    <property type="entry name" value="Ig_sub2"/>
</dbReference>
<reference evidence="5" key="3">
    <citation type="submission" date="2025-09" db="UniProtKB">
        <authorList>
            <consortium name="Ensembl"/>
        </authorList>
    </citation>
    <scope>IDENTIFICATION</scope>
</reference>
<dbReference type="InterPro" id="IPR036179">
    <property type="entry name" value="Ig-like_dom_sf"/>
</dbReference>
<dbReference type="Gene3D" id="2.60.40.10">
    <property type="entry name" value="Immunoglobulins"/>
    <property type="match status" value="2"/>
</dbReference>
<feature type="domain" description="Ig-like" evidence="4">
    <location>
        <begin position="115"/>
        <end position="195"/>
    </location>
</feature>
<dbReference type="InterPro" id="IPR013783">
    <property type="entry name" value="Ig-like_fold"/>
</dbReference>
<evidence type="ECO:0000259" key="4">
    <source>
        <dbReference type="PROSITE" id="PS50835"/>
    </source>
</evidence>
<dbReference type="SUPFAM" id="SSF48726">
    <property type="entry name" value="Immunoglobulin"/>
    <property type="match status" value="1"/>
</dbReference>
<dbReference type="Proteomes" id="UP000472276">
    <property type="component" value="Unassembled WGS sequence"/>
</dbReference>
<reference evidence="6" key="1">
    <citation type="submission" date="2020-03" db="EMBL/GenBank/DDBJ databases">
        <title>Evolution of repeat sequences and sex chromosomes of tilapia species revealed by chromosome-level genomes.</title>
        <authorList>
            <person name="Xu L."/>
            <person name="Tao W."/>
            <person name="Wang D."/>
            <person name="Zhou Q."/>
        </authorList>
    </citation>
    <scope>NUCLEOTIDE SEQUENCE [LARGE SCALE GENOMIC DNA]</scope>
    <source>
        <strain evidence="6">Israel</strain>
    </source>
</reference>
<keyword evidence="2" id="KW-1015">Disulfide bond</keyword>
<protein>
    <recommendedName>
        <fullName evidence="4">Ig-like domain-containing protein</fullName>
    </recommendedName>
</protein>
<keyword evidence="3" id="KW-0812">Transmembrane</keyword>
<evidence type="ECO:0000313" key="6">
    <source>
        <dbReference type="Proteomes" id="UP000472276"/>
    </source>
</evidence>
<dbReference type="Pfam" id="PF13927">
    <property type="entry name" value="Ig_3"/>
    <property type="match status" value="1"/>
</dbReference>
<dbReference type="GO" id="GO:0007166">
    <property type="term" value="P:cell surface receptor signaling pathway"/>
    <property type="evidence" value="ECO:0007669"/>
    <property type="project" value="TreeGrafter"/>
</dbReference>
<keyword evidence="3" id="KW-1133">Transmembrane helix</keyword>
<keyword evidence="1" id="KW-0732">Signal</keyword>
<dbReference type="PROSITE" id="PS50835">
    <property type="entry name" value="IG_LIKE"/>
    <property type="match status" value="1"/>
</dbReference>
<keyword evidence="3" id="KW-0472">Membrane</keyword>
<dbReference type="Ensembl" id="ENSOABT00000079259.1">
    <property type="protein sequence ID" value="ENSOABP00000070063.1"/>
    <property type="gene ID" value="ENSOABG00000026890.1"/>
</dbReference>
<feature type="transmembrane region" description="Helical" evidence="3">
    <location>
        <begin position="6"/>
        <end position="31"/>
    </location>
</feature>
<reference evidence="5" key="2">
    <citation type="submission" date="2025-08" db="UniProtKB">
        <authorList>
            <consortium name="Ensembl"/>
        </authorList>
    </citation>
    <scope>IDENTIFICATION</scope>
</reference>
<name>A0AAZ1XR44_OREAU</name>
<sequence>WEFDTYFPLFLSVLILFCIFPLFLVSGAVFLRVVPNRSQFFEYEPVTFHCEGVSHYNGVHKLRGKIKSCTNEKTATGLSCSIKNLYTDESGEFICETGGGEKSNIINITVAGKFPFSKQYSPAVPVMEGEAVTLSCRNKTTSSNFKAEFYKDGQHIRSSSTGNMTIGRVSKSDEGLYKCSISGAGESPVSWLTVTGQNTGEKQQSFKINFIDTFDFYFVLAVSFYFVVFIGNTLKAGL</sequence>
<dbReference type="InterPro" id="IPR050488">
    <property type="entry name" value="Ig_Fc_receptor"/>
</dbReference>
<feature type="transmembrane region" description="Helical" evidence="3">
    <location>
        <begin position="214"/>
        <end position="234"/>
    </location>
</feature>
<dbReference type="SMART" id="SM00409">
    <property type="entry name" value="IG"/>
    <property type="match status" value="2"/>
</dbReference>
<organism evidence="5 6">
    <name type="scientific">Oreochromis aureus</name>
    <name type="common">Israeli tilapia</name>
    <name type="synonym">Chromis aureus</name>
    <dbReference type="NCBI Taxonomy" id="47969"/>
    <lineage>
        <taxon>Eukaryota</taxon>
        <taxon>Metazoa</taxon>
        <taxon>Chordata</taxon>
        <taxon>Craniata</taxon>
        <taxon>Vertebrata</taxon>
        <taxon>Euteleostomi</taxon>
        <taxon>Actinopterygii</taxon>
        <taxon>Neopterygii</taxon>
        <taxon>Teleostei</taxon>
        <taxon>Neoteleostei</taxon>
        <taxon>Acanthomorphata</taxon>
        <taxon>Ovalentaria</taxon>
        <taxon>Cichlomorphae</taxon>
        <taxon>Cichliformes</taxon>
        <taxon>Cichlidae</taxon>
        <taxon>African cichlids</taxon>
        <taxon>Pseudocrenilabrinae</taxon>
        <taxon>Oreochromini</taxon>
        <taxon>Oreochromis</taxon>
    </lineage>
</organism>
<dbReference type="GO" id="GO:0006955">
    <property type="term" value="P:immune response"/>
    <property type="evidence" value="ECO:0007669"/>
    <property type="project" value="TreeGrafter"/>
</dbReference>
<evidence type="ECO:0000256" key="3">
    <source>
        <dbReference type="SAM" id="Phobius"/>
    </source>
</evidence>
<dbReference type="PANTHER" id="PTHR11481:SF64">
    <property type="entry name" value="FC RECEPTOR-LIKE PROTEIN 4"/>
    <property type="match status" value="1"/>
</dbReference>
<dbReference type="InterPro" id="IPR007110">
    <property type="entry name" value="Ig-like_dom"/>
</dbReference>
<dbReference type="SMART" id="SM00408">
    <property type="entry name" value="IGc2"/>
    <property type="match status" value="1"/>
</dbReference>
<dbReference type="GO" id="GO:0004888">
    <property type="term" value="F:transmembrane signaling receptor activity"/>
    <property type="evidence" value="ECO:0007669"/>
    <property type="project" value="TreeGrafter"/>
</dbReference>
<dbReference type="AlphaFoldDB" id="A0AAZ1XR44"/>
<proteinExistence type="predicted"/>
<evidence type="ECO:0000256" key="2">
    <source>
        <dbReference type="ARBA" id="ARBA00023157"/>
    </source>
</evidence>
<dbReference type="GO" id="GO:0009897">
    <property type="term" value="C:external side of plasma membrane"/>
    <property type="evidence" value="ECO:0007669"/>
    <property type="project" value="TreeGrafter"/>
</dbReference>
<dbReference type="PANTHER" id="PTHR11481">
    <property type="entry name" value="IMMUNOGLOBULIN FC RECEPTOR"/>
    <property type="match status" value="1"/>
</dbReference>